<keyword evidence="8" id="KW-0269">Exonuclease</keyword>
<dbReference type="RefSeq" id="WP_012501341.1">
    <property type="nucleotide sequence ID" value="NC_011027.1"/>
</dbReference>
<dbReference type="KEGG" id="cpc:Cpar_0078"/>
<dbReference type="PANTHER" id="PTHR36528">
    <property type="entry name" value="CRISPR SYSTEM SINGLE-STRAND-SPECIFIC DEOXYRIBONUCLEASE CAS10/CSM1 (SUBTYPE III-A)"/>
    <property type="match status" value="1"/>
</dbReference>
<dbReference type="Pfam" id="PF18211">
    <property type="entry name" value="Csm1_B"/>
    <property type="match status" value="1"/>
</dbReference>
<dbReference type="GO" id="GO:0004527">
    <property type="term" value="F:exonuclease activity"/>
    <property type="evidence" value="ECO:0007669"/>
    <property type="project" value="UniProtKB-KW"/>
</dbReference>
<keyword evidence="4" id="KW-0540">Nuclease</keyword>
<proteinExistence type="inferred from homology"/>
<evidence type="ECO:0000256" key="11">
    <source>
        <dbReference type="ARBA" id="ARBA00032922"/>
    </source>
</evidence>
<dbReference type="HOGENOM" id="CLU_366325_0_0_10"/>
<evidence type="ECO:0000256" key="9">
    <source>
        <dbReference type="ARBA" id="ARBA00022840"/>
    </source>
</evidence>
<dbReference type="STRING" id="517417.Cpar_0078"/>
<keyword evidence="14" id="KW-1185">Reference proteome</keyword>
<protein>
    <recommendedName>
        <fullName evidence="2">CRISPR system single-strand-specific deoxyribonuclease Cas10/Csm1 (subtype III-A)</fullName>
    </recommendedName>
    <alternativeName>
        <fullName evidence="11">Cyclic oligoadenylate synthase</fullName>
    </alternativeName>
</protein>
<dbReference type="PANTHER" id="PTHR36528:SF1">
    <property type="entry name" value="CRISPR SYSTEM SINGLE-STRAND-SPECIFIC DEOXYRIBONUCLEASE CAS10_CSM1 (SUBTYPE III-A)"/>
    <property type="match status" value="1"/>
</dbReference>
<evidence type="ECO:0000259" key="12">
    <source>
        <dbReference type="PROSITE" id="PS50887"/>
    </source>
</evidence>
<evidence type="ECO:0000256" key="6">
    <source>
        <dbReference type="ARBA" id="ARBA00022759"/>
    </source>
</evidence>
<gene>
    <name evidence="13" type="ordered locus">Cpar_0078</name>
</gene>
<keyword evidence="3" id="KW-0808">Transferase</keyword>
<dbReference type="InterPro" id="IPR043128">
    <property type="entry name" value="Rev_trsase/Diguanyl_cyclase"/>
</dbReference>
<dbReference type="EMBL" id="CP001099">
    <property type="protein sequence ID" value="ACF10506.1"/>
    <property type="molecule type" value="Genomic_DNA"/>
</dbReference>
<keyword evidence="7" id="KW-0378">Hydrolase</keyword>
<feature type="domain" description="GGDEF" evidence="12">
    <location>
        <begin position="488"/>
        <end position="649"/>
    </location>
</feature>
<dbReference type="GO" id="GO:0051607">
    <property type="term" value="P:defense response to virus"/>
    <property type="evidence" value="ECO:0007669"/>
    <property type="project" value="UniProtKB-KW"/>
</dbReference>
<keyword evidence="10" id="KW-0051">Antiviral defense</keyword>
<keyword evidence="9" id="KW-0067">ATP-binding</keyword>
<evidence type="ECO:0000256" key="10">
    <source>
        <dbReference type="ARBA" id="ARBA00023118"/>
    </source>
</evidence>
<dbReference type="InterPro" id="IPR052117">
    <property type="entry name" value="Cas10/Csm1_subtype-III-A"/>
</dbReference>
<dbReference type="InterPro" id="IPR000160">
    <property type="entry name" value="GGDEF_dom"/>
</dbReference>
<dbReference type="Proteomes" id="UP000008811">
    <property type="component" value="Chromosome"/>
</dbReference>
<keyword evidence="6" id="KW-0255">Endonuclease</keyword>
<dbReference type="GO" id="GO:0004519">
    <property type="term" value="F:endonuclease activity"/>
    <property type="evidence" value="ECO:0007669"/>
    <property type="project" value="UniProtKB-KW"/>
</dbReference>
<evidence type="ECO:0000313" key="14">
    <source>
        <dbReference type="Proteomes" id="UP000008811"/>
    </source>
</evidence>
<keyword evidence="5" id="KW-0547">Nucleotide-binding</keyword>
<evidence type="ECO:0000313" key="13">
    <source>
        <dbReference type="EMBL" id="ACF10506.1"/>
    </source>
</evidence>
<dbReference type="GO" id="GO:0005524">
    <property type="term" value="F:ATP binding"/>
    <property type="evidence" value="ECO:0007669"/>
    <property type="project" value="UniProtKB-KW"/>
</dbReference>
<comment type="similarity">
    <text evidence="1">Belongs to the CRISPR-associated Cas10/Csm1 family.</text>
</comment>
<dbReference type="Pfam" id="PF22335">
    <property type="entry name" value="Cas10-Cmr2_palm2"/>
    <property type="match status" value="1"/>
</dbReference>
<accession>B3QRH1</accession>
<dbReference type="InterPro" id="IPR013408">
    <property type="entry name" value="Cas10/Csm1"/>
</dbReference>
<sequence>MSSQHPVIECGIRLLKSPEGELKTGWTEQGGKELAEACSLLNIKLDEPLTLQALQSVFLEENSPEAAPMWFKPCELKAGPLPALVETPEPDQLTLRNTLQGLRQTGNGEAAFSDPLTELEHYGSFIATSAHASTPLFDLFKSLAALYDCLKQGTPETPCLMVSCDFSGIQDTVYTITSKGALKTLRARSFMLELLCEHLIYEILHMARSDRHAVIYSGGGGFSLLLPNIEQSHDSDGGIIEKIEEYRETINKWALKEFEGRLFIALDAKPFDKEKLRDQASFQEIRQSQADALDRLKRRKFSDHLETLFTPSMPEQVTVKKECQITHRDDLTDDEMFDLNELKKCVSMASVDADKRDSDDYLWVSESCYHQFKLGDKLVGATGIFRYTTAIDRSKNPGTLVLPSASGGMVSYTVEEVADATPATQWSINSWDGQRLFLYANYVRKHGELSAYARQEEKEQLLEEGRRSVKADDTASFAGLAASSCGADLIGALRMDVDNLGKLFSSISNIAQLSARSRMLNLFFKLHLNHICANRSFDLLKKNQAEHEEWGKPGRNVSIIYAGGDDLFIVGAWDETVELAFDIQEEFECFTAALPKGANGISGGLTLHQPKFPLYQMARLSAEAEAYAKGDRDAEELKPKKNRISLFYDHSKVNRKRRLGDRELSQRYMLSMQWGLANAFLRSLMKVYQRCFKQTAFQSEERKGIEIEKFSYGTIEKWFAVIKKYQQSNQLYLPTMARVMKDVEREFSDDDKDDKDDKAELFKNLVSYLYTTEENKRNWISHLHIALNWLTYLRRKV</sequence>
<organism evidence="13 14">
    <name type="scientific">Chlorobaculum parvum (strain DSM 263 / NCIMB 8327)</name>
    <name type="common">Chlorobium vibrioforme subsp. thiosulfatophilum</name>
    <dbReference type="NCBI Taxonomy" id="517417"/>
    <lineage>
        <taxon>Bacteria</taxon>
        <taxon>Pseudomonadati</taxon>
        <taxon>Chlorobiota</taxon>
        <taxon>Chlorobiia</taxon>
        <taxon>Chlorobiales</taxon>
        <taxon>Chlorobiaceae</taxon>
        <taxon>Chlorobaculum</taxon>
    </lineage>
</organism>
<evidence type="ECO:0000256" key="2">
    <source>
        <dbReference type="ARBA" id="ARBA00014333"/>
    </source>
</evidence>
<dbReference type="NCBIfam" id="TIGR02578">
    <property type="entry name" value="cas_TM1811_Csm1"/>
    <property type="match status" value="1"/>
</dbReference>
<evidence type="ECO:0000256" key="3">
    <source>
        <dbReference type="ARBA" id="ARBA00022679"/>
    </source>
</evidence>
<name>B3QRH1_CHLP8</name>
<dbReference type="GO" id="GO:0016740">
    <property type="term" value="F:transferase activity"/>
    <property type="evidence" value="ECO:0007669"/>
    <property type="project" value="UniProtKB-KW"/>
</dbReference>
<dbReference type="OrthoDB" id="9768769at2"/>
<evidence type="ECO:0000256" key="8">
    <source>
        <dbReference type="ARBA" id="ARBA00022839"/>
    </source>
</evidence>
<evidence type="ECO:0000256" key="4">
    <source>
        <dbReference type="ARBA" id="ARBA00022722"/>
    </source>
</evidence>
<dbReference type="eggNOG" id="COG1353">
    <property type="taxonomic scope" value="Bacteria"/>
</dbReference>
<reference evidence="13" key="1">
    <citation type="submission" date="2008-06" db="EMBL/GenBank/DDBJ databases">
        <title>Complete sequence of Chlorobaculum parvum NCIB 8327.</title>
        <authorList>
            <consortium name="US DOE Joint Genome Institute"/>
            <person name="Lucas S."/>
            <person name="Copeland A."/>
            <person name="Lapidus A."/>
            <person name="Glavina del Rio T."/>
            <person name="Dalin E."/>
            <person name="Tice H."/>
            <person name="Bruce D."/>
            <person name="Goodwin L."/>
            <person name="Pitluck S."/>
            <person name="Schmutz J."/>
            <person name="Larimer F."/>
            <person name="Land M."/>
            <person name="Hauser L."/>
            <person name="Kyrpides N."/>
            <person name="Mikhailova N."/>
            <person name="Zhao F."/>
            <person name="Li T."/>
            <person name="Liu Z."/>
            <person name="Overmann J."/>
            <person name="Bryant D.A."/>
            <person name="Richardson P."/>
        </authorList>
    </citation>
    <scope>NUCLEOTIDE SEQUENCE [LARGE SCALE GENOMIC DNA]</scope>
    <source>
        <strain evidence="13">NCIB 8327</strain>
    </source>
</reference>
<dbReference type="InterPro" id="IPR041062">
    <property type="entry name" value="Csm1_B"/>
</dbReference>
<dbReference type="PROSITE" id="PS50887">
    <property type="entry name" value="GGDEF"/>
    <property type="match status" value="1"/>
</dbReference>
<dbReference type="InterPro" id="IPR054767">
    <property type="entry name" value="Cas10-Cmr2_palm2"/>
</dbReference>
<evidence type="ECO:0000256" key="7">
    <source>
        <dbReference type="ARBA" id="ARBA00022801"/>
    </source>
</evidence>
<dbReference type="AlphaFoldDB" id="B3QRH1"/>
<dbReference type="Gene3D" id="3.30.70.270">
    <property type="match status" value="1"/>
</dbReference>
<evidence type="ECO:0000256" key="1">
    <source>
        <dbReference type="ARBA" id="ARBA00005700"/>
    </source>
</evidence>
<evidence type="ECO:0000256" key="5">
    <source>
        <dbReference type="ARBA" id="ARBA00022741"/>
    </source>
</evidence>